<accession>A0A098QYA8</accession>
<dbReference type="SUPFAM" id="SSF88946">
    <property type="entry name" value="Sigma2 domain of RNA polymerase sigma factors"/>
    <property type="match status" value="1"/>
</dbReference>
<dbReference type="RefSeq" id="WP_037547162.1">
    <property type="nucleotide sequence ID" value="NZ_JNUP01000052.1"/>
</dbReference>
<evidence type="ECO:0000313" key="1">
    <source>
        <dbReference type="EMBL" id="KGE72408.1"/>
    </source>
</evidence>
<protein>
    <submittedName>
        <fullName evidence="1">Uncharacterized protein</fullName>
    </submittedName>
</protein>
<dbReference type="GO" id="GO:0003700">
    <property type="term" value="F:DNA-binding transcription factor activity"/>
    <property type="evidence" value="ECO:0007669"/>
    <property type="project" value="InterPro"/>
</dbReference>
<reference evidence="1 2" key="1">
    <citation type="submission" date="2014-05" db="EMBL/GenBank/DDBJ databases">
        <title>De novo Genome Sequence of Spirocheata sp.</title>
        <authorList>
            <person name="Shivani Y."/>
            <person name="Subhash Y."/>
            <person name="Tushar L."/>
            <person name="Sasikala C."/>
            <person name="Ramana C.V."/>
        </authorList>
    </citation>
    <scope>NUCLEOTIDE SEQUENCE [LARGE SCALE GENOMIC DNA]</scope>
    <source>
        <strain evidence="1 2">JC230</strain>
    </source>
</reference>
<sequence length="312" mass="36953">MKKVDITREVLRLKRREIAADGVVQACLLFVYSTMRRYFPGNDDLWHDYLCDCLPRIKRAIDGFEYDGREFFPYLHRCMQFHMRDYLKSHRIKELRRSQLAGYTQTMENPEDLCCDETPVQRDIEDRIDSSLQSSHEPKPQQAKEFFELSPDSRRMTLLILRLSTWLNDPTIDRFAEITGLSPEWLHEKVDLIRAELAEDRARYAKLSDRSSELHFLRYQLQCEECIHASLGLSEEYRKYSRKASMEVVTGRLSRLQRRMAGVRLFPSNKFLATVLGIPKGSVDSGIYYLRRNPERVLPLVRKLFNRDRFTE</sequence>
<dbReference type="Proteomes" id="UP000029692">
    <property type="component" value="Unassembled WGS sequence"/>
</dbReference>
<comment type="caution">
    <text evidence="1">The sequence shown here is derived from an EMBL/GenBank/DDBJ whole genome shotgun (WGS) entry which is preliminary data.</text>
</comment>
<name>A0A098QYA8_9SPIO</name>
<dbReference type="InterPro" id="IPR013325">
    <property type="entry name" value="RNA_pol_sigma_r2"/>
</dbReference>
<proteinExistence type="predicted"/>
<dbReference type="EMBL" id="JNUP01000052">
    <property type="protein sequence ID" value="KGE72408.1"/>
    <property type="molecule type" value="Genomic_DNA"/>
</dbReference>
<dbReference type="GO" id="GO:0006352">
    <property type="term" value="P:DNA-templated transcription initiation"/>
    <property type="evidence" value="ECO:0007669"/>
    <property type="project" value="InterPro"/>
</dbReference>
<dbReference type="eggNOG" id="ENOG5031CPK">
    <property type="taxonomic scope" value="Bacteria"/>
</dbReference>
<dbReference type="OrthoDB" id="369859at2"/>
<dbReference type="STRING" id="1480694.DC28_06995"/>
<organism evidence="1 2">
    <name type="scientific">Spirochaeta lutea</name>
    <dbReference type="NCBI Taxonomy" id="1480694"/>
    <lineage>
        <taxon>Bacteria</taxon>
        <taxon>Pseudomonadati</taxon>
        <taxon>Spirochaetota</taxon>
        <taxon>Spirochaetia</taxon>
        <taxon>Spirochaetales</taxon>
        <taxon>Spirochaetaceae</taxon>
        <taxon>Spirochaeta</taxon>
    </lineage>
</organism>
<dbReference type="AlphaFoldDB" id="A0A098QYA8"/>
<evidence type="ECO:0000313" key="2">
    <source>
        <dbReference type="Proteomes" id="UP000029692"/>
    </source>
</evidence>
<gene>
    <name evidence="1" type="ORF">DC28_06995</name>
</gene>
<keyword evidence="2" id="KW-1185">Reference proteome</keyword>